<evidence type="ECO:0000256" key="6">
    <source>
        <dbReference type="ARBA" id="ARBA00012378"/>
    </source>
</evidence>
<evidence type="ECO:0000256" key="10">
    <source>
        <dbReference type="ARBA" id="ARBA00022801"/>
    </source>
</evidence>
<accession>A0ABM1KP01</accession>
<evidence type="ECO:0000256" key="4">
    <source>
        <dbReference type="ARBA" id="ARBA00008181"/>
    </source>
</evidence>
<keyword evidence="15" id="KW-1185">Reference proteome</keyword>
<dbReference type="Gene3D" id="2.40.320.10">
    <property type="entry name" value="Hypothetical Protein Pfu-838710-001"/>
    <property type="match status" value="1"/>
</dbReference>
<evidence type="ECO:0000256" key="11">
    <source>
        <dbReference type="ARBA" id="ARBA00022842"/>
    </source>
</evidence>
<evidence type="ECO:0000256" key="13">
    <source>
        <dbReference type="ARBA" id="ARBA00048194"/>
    </source>
</evidence>
<comment type="subunit">
    <text evidence="5">Monomer.</text>
</comment>
<proteinExistence type="inferred from homology"/>
<dbReference type="SMART" id="SM01118">
    <property type="entry name" value="CYTH"/>
    <property type="match status" value="1"/>
</dbReference>
<dbReference type="SUPFAM" id="SSF55154">
    <property type="entry name" value="CYTH-like phosphatases"/>
    <property type="match status" value="2"/>
</dbReference>
<dbReference type="InterPro" id="IPR023577">
    <property type="entry name" value="CYTH_domain"/>
</dbReference>
<comment type="function">
    <text evidence="2">Hydrolase highly specific for thiamine triphosphate (ThTP).</text>
</comment>
<keyword evidence="11" id="KW-0460">Magnesium</keyword>
<comment type="similarity">
    <text evidence="4">Belongs to the ThTPase family.</text>
</comment>
<evidence type="ECO:0000256" key="2">
    <source>
        <dbReference type="ARBA" id="ARBA00002106"/>
    </source>
</evidence>
<evidence type="ECO:0000256" key="8">
    <source>
        <dbReference type="ARBA" id="ARBA00022490"/>
    </source>
</evidence>
<sequence length="284" mass="30664">MAAAGFACSVAAAACGSHAGRGKDAGSPASGSIEVEQKFFFEPGTEEKLVALGATLAGNVSFRDQYFDTPDCRLVLADHWLREREGIGWELKCPPRPLEGAGISSPAAESWDPRGLTQVPAGPCPLQPLEGAGRPDPATQYQEVTCPRDIVARVCGLLGVDVAVSWCDDVARALEELGLEEFASFVTRRRRYRVGDLSVDLDEADFGYAVGEVEAVVRQQEDVPEALERIQELGRQLGFDEKTCIPGKMSAYLHKFRPAHYESLVRAGRLRKVGDAGATQGEKD</sequence>
<evidence type="ECO:0000256" key="3">
    <source>
        <dbReference type="ARBA" id="ARBA00004496"/>
    </source>
</evidence>
<dbReference type="GeneID" id="107117786"/>
<dbReference type="PROSITE" id="PS51707">
    <property type="entry name" value="CYTH"/>
    <property type="match status" value="1"/>
</dbReference>
<keyword evidence="12" id="KW-0007">Acetylation</keyword>
<protein>
    <recommendedName>
        <fullName evidence="7">Thiamine-triphosphatase</fullName>
        <ecNumber evidence="6">3.6.1.28</ecNumber>
    </recommendedName>
</protein>
<dbReference type="PANTHER" id="PTHR14586">
    <property type="entry name" value="THIAMINE-TRIPHOSPHATASE"/>
    <property type="match status" value="1"/>
</dbReference>
<evidence type="ECO:0000313" key="15">
    <source>
        <dbReference type="Proteomes" id="UP000694871"/>
    </source>
</evidence>
<evidence type="ECO:0000256" key="5">
    <source>
        <dbReference type="ARBA" id="ARBA00011245"/>
    </source>
</evidence>
<dbReference type="PANTHER" id="PTHR14586:SF1">
    <property type="entry name" value="THIAMINE-TRIPHOSPHATASE"/>
    <property type="match status" value="1"/>
</dbReference>
<dbReference type="InterPro" id="IPR039582">
    <property type="entry name" value="THTPA"/>
</dbReference>
<keyword evidence="10" id="KW-0378">Hydrolase</keyword>
<keyword evidence="9" id="KW-0479">Metal-binding</keyword>
<feature type="domain" description="CYTH" evidence="14">
    <location>
        <begin position="32"/>
        <end position="258"/>
    </location>
</feature>
<dbReference type="RefSeq" id="XP_015275438.1">
    <property type="nucleotide sequence ID" value="XM_015419952.1"/>
</dbReference>
<evidence type="ECO:0000256" key="1">
    <source>
        <dbReference type="ARBA" id="ARBA00001946"/>
    </source>
</evidence>
<evidence type="ECO:0000313" key="16">
    <source>
        <dbReference type="RefSeq" id="XP_015275438.1"/>
    </source>
</evidence>
<gene>
    <name evidence="16" type="primary">THTPA</name>
</gene>
<name>A0ABM1KP01_GEKJA</name>
<reference evidence="16" key="1">
    <citation type="submission" date="2025-08" db="UniProtKB">
        <authorList>
            <consortium name="RefSeq"/>
        </authorList>
    </citation>
    <scope>IDENTIFICATION</scope>
</reference>
<evidence type="ECO:0000259" key="14">
    <source>
        <dbReference type="PROSITE" id="PS51707"/>
    </source>
</evidence>
<comment type="cofactor">
    <cofactor evidence="1">
        <name>Mg(2+)</name>
        <dbReference type="ChEBI" id="CHEBI:18420"/>
    </cofactor>
</comment>
<dbReference type="EC" id="3.6.1.28" evidence="6"/>
<evidence type="ECO:0000256" key="9">
    <source>
        <dbReference type="ARBA" id="ARBA00022723"/>
    </source>
</evidence>
<evidence type="ECO:0000256" key="12">
    <source>
        <dbReference type="ARBA" id="ARBA00022990"/>
    </source>
</evidence>
<evidence type="ECO:0000256" key="7">
    <source>
        <dbReference type="ARBA" id="ARBA00020088"/>
    </source>
</evidence>
<comment type="subcellular location">
    <subcellularLocation>
        <location evidence="3">Cytoplasm</location>
    </subcellularLocation>
</comment>
<dbReference type="InterPro" id="IPR033469">
    <property type="entry name" value="CYTH-like_dom_sf"/>
</dbReference>
<dbReference type="Proteomes" id="UP000694871">
    <property type="component" value="Unplaced"/>
</dbReference>
<dbReference type="Pfam" id="PF01928">
    <property type="entry name" value="CYTH"/>
    <property type="match status" value="1"/>
</dbReference>
<dbReference type="CDD" id="cd07758">
    <property type="entry name" value="ThTPase"/>
    <property type="match status" value="1"/>
</dbReference>
<keyword evidence="8" id="KW-0963">Cytoplasm</keyword>
<organism evidence="15 16">
    <name type="scientific">Gekko japonicus</name>
    <name type="common">Schlegel's Japanese gecko</name>
    <dbReference type="NCBI Taxonomy" id="146911"/>
    <lineage>
        <taxon>Eukaryota</taxon>
        <taxon>Metazoa</taxon>
        <taxon>Chordata</taxon>
        <taxon>Craniata</taxon>
        <taxon>Vertebrata</taxon>
        <taxon>Euteleostomi</taxon>
        <taxon>Lepidosauria</taxon>
        <taxon>Squamata</taxon>
        <taxon>Bifurcata</taxon>
        <taxon>Gekkota</taxon>
        <taxon>Gekkonidae</taxon>
        <taxon>Gekkoninae</taxon>
        <taxon>Gekko</taxon>
    </lineage>
</organism>
<dbReference type="InterPro" id="IPR012177">
    <property type="entry name" value="ThTPase_euk"/>
</dbReference>
<comment type="catalytic activity">
    <reaction evidence="13">
        <text>thiamine triphosphate + H2O = thiamine diphosphate + phosphate + H(+)</text>
        <dbReference type="Rhea" id="RHEA:11744"/>
        <dbReference type="ChEBI" id="CHEBI:15377"/>
        <dbReference type="ChEBI" id="CHEBI:15378"/>
        <dbReference type="ChEBI" id="CHEBI:43474"/>
        <dbReference type="ChEBI" id="CHEBI:58937"/>
        <dbReference type="ChEBI" id="CHEBI:58938"/>
        <dbReference type="EC" id="3.6.1.28"/>
    </reaction>
</comment>